<dbReference type="SMART" id="SM00666">
    <property type="entry name" value="PB1"/>
    <property type="match status" value="1"/>
</dbReference>
<feature type="compositionally biased region" description="Polar residues" evidence="1">
    <location>
        <begin position="506"/>
        <end position="526"/>
    </location>
</feature>
<accession>A0AAW1HIX4</accession>
<evidence type="ECO:0000256" key="1">
    <source>
        <dbReference type="SAM" id="MobiDB-lite"/>
    </source>
</evidence>
<organism evidence="3 4">
    <name type="scientific">Saponaria officinalis</name>
    <name type="common">Common soapwort</name>
    <name type="synonym">Lychnis saponaria</name>
    <dbReference type="NCBI Taxonomy" id="3572"/>
    <lineage>
        <taxon>Eukaryota</taxon>
        <taxon>Viridiplantae</taxon>
        <taxon>Streptophyta</taxon>
        <taxon>Embryophyta</taxon>
        <taxon>Tracheophyta</taxon>
        <taxon>Spermatophyta</taxon>
        <taxon>Magnoliopsida</taxon>
        <taxon>eudicotyledons</taxon>
        <taxon>Gunneridae</taxon>
        <taxon>Pentapetalae</taxon>
        <taxon>Caryophyllales</taxon>
        <taxon>Caryophyllaceae</taxon>
        <taxon>Caryophylleae</taxon>
        <taxon>Saponaria</taxon>
    </lineage>
</organism>
<name>A0AAW1HIX4_SAPOF</name>
<feature type="compositionally biased region" description="Polar residues" evidence="1">
    <location>
        <begin position="9"/>
        <end position="24"/>
    </location>
</feature>
<evidence type="ECO:0000259" key="2">
    <source>
        <dbReference type="PROSITE" id="PS51745"/>
    </source>
</evidence>
<feature type="compositionally biased region" description="Low complexity" evidence="1">
    <location>
        <begin position="565"/>
        <end position="581"/>
    </location>
</feature>
<dbReference type="PANTHER" id="PTHR31066:SF27">
    <property type="entry name" value="EXPRESSED PROTEIN"/>
    <property type="match status" value="1"/>
</dbReference>
<dbReference type="PROSITE" id="PS51745">
    <property type="entry name" value="PB1"/>
    <property type="match status" value="1"/>
</dbReference>
<dbReference type="Gene3D" id="3.10.20.90">
    <property type="entry name" value="Phosphatidylinositol 3-kinase Catalytic Subunit, Chain A, domain 1"/>
    <property type="match status" value="1"/>
</dbReference>
<feature type="compositionally biased region" description="Low complexity" evidence="1">
    <location>
        <begin position="393"/>
        <end position="442"/>
    </location>
</feature>
<proteinExistence type="predicted"/>
<feature type="region of interest" description="Disordered" evidence="1">
    <location>
        <begin position="565"/>
        <end position="600"/>
    </location>
</feature>
<feature type="compositionally biased region" description="Low complexity" evidence="1">
    <location>
        <begin position="459"/>
        <end position="482"/>
    </location>
</feature>
<feature type="region of interest" description="Disordered" evidence="1">
    <location>
        <begin position="212"/>
        <end position="263"/>
    </location>
</feature>
<evidence type="ECO:0000313" key="4">
    <source>
        <dbReference type="Proteomes" id="UP001443914"/>
    </source>
</evidence>
<evidence type="ECO:0000313" key="3">
    <source>
        <dbReference type="EMBL" id="KAK9676246.1"/>
    </source>
</evidence>
<reference evidence="3" key="1">
    <citation type="submission" date="2024-03" db="EMBL/GenBank/DDBJ databases">
        <title>WGS assembly of Saponaria officinalis var. Norfolk2.</title>
        <authorList>
            <person name="Jenkins J."/>
            <person name="Shu S."/>
            <person name="Grimwood J."/>
            <person name="Barry K."/>
            <person name="Goodstein D."/>
            <person name="Schmutz J."/>
            <person name="Leebens-Mack J."/>
            <person name="Osbourn A."/>
        </authorList>
    </citation>
    <scope>NUCLEOTIDE SEQUENCE [LARGE SCALE GENOMIC DNA]</scope>
    <source>
        <strain evidence="3">JIC</strain>
    </source>
</reference>
<dbReference type="Pfam" id="PF00564">
    <property type="entry name" value="PB1"/>
    <property type="match status" value="1"/>
</dbReference>
<feature type="compositionally biased region" description="Polar residues" evidence="1">
    <location>
        <begin position="582"/>
        <end position="600"/>
    </location>
</feature>
<feature type="domain" description="PB1" evidence="2">
    <location>
        <begin position="43"/>
        <end position="149"/>
    </location>
</feature>
<feature type="compositionally biased region" description="Low complexity" evidence="1">
    <location>
        <begin position="338"/>
        <end position="352"/>
    </location>
</feature>
<feature type="region of interest" description="Disordered" evidence="1">
    <location>
        <begin position="365"/>
        <end position="482"/>
    </location>
</feature>
<feature type="region of interest" description="Disordered" evidence="1">
    <location>
        <begin position="327"/>
        <end position="352"/>
    </location>
</feature>
<feature type="region of interest" description="Disordered" evidence="1">
    <location>
        <begin position="1"/>
        <end position="38"/>
    </location>
</feature>
<comment type="caution">
    <text evidence="3">The sequence shown here is derived from an EMBL/GenBank/DDBJ whole genome shotgun (WGS) entry which is preliminary data.</text>
</comment>
<keyword evidence="4" id="KW-1185">Reference proteome</keyword>
<feature type="compositionally biased region" description="Low complexity" evidence="1">
    <location>
        <begin position="250"/>
        <end position="263"/>
    </location>
</feature>
<gene>
    <name evidence="3" type="ORF">RND81_11G064100</name>
</gene>
<dbReference type="PANTHER" id="PTHR31066">
    <property type="entry name" value="OS05G0427100 PROTEIN-RELATED"/>
    <property type="match status" value="1"/>
</dbReference>
<dbReference type="AlphaFoldDB" id="A0AAW1HIX4"/>
<dbReference type="InterPro" id="IPR000270">
    <property type="entry name" value="PB1_dom"/>
</dbReference>
<dbReference type="InterPro" id="IPR053793">
    <property type="entry name" value="PB1-like"/>
</dbReference>
<dbReference type="EMBL" id="JBDFQZ010000011">
    <property type="protein sequence ID" value="KAK9676246.1"/>
    <property type="molecule type" value="Genomic_DNA"/>
</dbReference>
<feature type="region of interest" description="Disordered" evidence="1">
    <location>
        <begin position="497"/>
        <end position="526"/>
    </location>
</feature>
<dbReference type="SUPFAM" id="SSF54277">
    <property type="entry name" value="CAD &amp; PB1 domains"/>
    <property type="match status" value="1"/>
</dbReference>
<dbReference type="CDD" id="cd06410">
    <property type="entry name" value="PB1_UP2"/>
    <property type="match status" value="1"/>
</dbReference>
<dbReference type="Proteomes" id="UP001443914">
    <property type="component" value="Unassembled WGS sequence"/>
</dbReference>
<dbReference type="InterPro" id="IPR053198">
    <property type="entry name" value="Gynoecium_Dev_Regulator"/>
</dbReference>
<protein>
    <recommendedName>
        <fullName evidence="2">PB1 domain-containing protein</fullName>
    </recommendedName>
</protein>
<feature type="compositionally biased region" description="Low complexity" evidence="1">
    <location>
        <begin position="212"/>
        <end position="223"/>
    </location>
</feature>
<sequence length="656" mass="72800">MDPPPAPPISTTTYPDSIDSSPRSRATDFDDPPHPTTTTTATKLRLMCSYGGHIIPRPHDKSLCYVGGDTRMVVIDRTTTLSDLLTRLSKTLLNHQHTSSFHLKYQLPNEDLDSLITVSTDEDLDNLIDEYDRLSKSSTKPGRIRLFLFPSKPDVAHSVGPILDGSNRSEDWFLNALNGASELHRGYSDPAVVNSLLGLDHDVDVNINNINNNSFNSNNNDNSLKGEKKVVNSKSAPDVNSVPDSPIIDTTSSFGSTSSPPSFVNLPPIRVHVDQRAGGGIEEQFAQMLVGGEFGNRMYSDDERSEQGVAGGFRKQQQLGQSVVNSQAQQKQQLGTELPSPDSVSSDSSLSSAIARQKSVMYQDSNGQISSGSNRHHQGMQVQQVSESGYGYHQQYEQHQQQMLQQHQHQQQQQQHQHQQQQQNLLNHQQHQQQQQGQTQQQYIPTGSRFVQHHPHGSMPMQNYYPMYPPQQQQQQQHHQPHQYPVYYVSAGQGQGYSLQGQQQQPNMGETPTSVPSNRTQNPSNPAIMTASSTYNPTRMNLMPQKSELGPAVYRTTTAANITQLQSQPQPQQQQQQQQQQFVGYSQNHHPSQSIAPNTGGASNYAYEFADPARSQMYYTQPLSPALASQYQGVMLGGPTVMMSDGSSQLSNDNGK</sequence>